<dbReference type="Gene3D" id="2.40.128.180">
    <property type="match status" value="1"/>
</dbReference>
<comment type="caution">
    <text evidence="2">The sequence shown here is derived from an EMBL/GenBank/DDBJ whole genome shotgun (WGS) entry which is preliminary data.</text>
</comment>
<feature type="region of interest" description="Disordered" evidence="1">
    <location>
        <begin position="455"/>
        <end position="477"/>
    </location>
</feature>
<gene>
    <name evidence="2" type="ORF">GN244_ATG15626</name>
</gene>
<name>A0A833VX57_PHYIN</name>
<dbReference type="InterPro" id="IPR038513">
    <property type="entry name" value="FAIM1_dom_sf"/>
</dbReference>
<accession>A0A833VX57</accession>
<dbReference type="EMBL" id="WSZM01000485">
    <property type="protein sequence ID" value="KAF4032464.1"/>
    <property type="molecule type" value="Genomic_DNA"/>
</dbReference>
<feature type="compositionally biased region" description="Low complexity" evidence="1">
    <location>
        <begin position="459"/>
        <end position="470"/>
    </location>
</feature>
<keyword evidence="3" id="KW-1185">Reference proteome</keyword>
<protein>
    <submittedName>
        <fullName evidence="2">Uncharacterized protein</fullName>
    </submittedName>
</protein>
<organism evidence="2 3">
    <name type="scientific">Phytophthora infestans</name>
    <name type="common">Potato late blight agent</name>
    <name type="synonym">Botrytis infestans</name>
    <dbReference type="NCBI Taxonomy" id="4787"/>
    <lineage>
        <taxon>Eukaryota</taxon>
        <taxon>Sar</taxon>
        <taxon>Stramenopiles</taxon>
        <taxon>Oomycota</taxon>
        <taxon>Peronosporomycetes</taxon>
        <taxon>Peronosporales</taxon>
        <taxon>Peronosporaceae</taxon>
        <taxon>Phytophthora</taxon>
    </lineage>
</organism>
<evidence type="ECO:0000313" key="2">
    <source>
        <dbReference type="EMBL" id="KAF4032464.1"/>
    </source>
</evidence>
<dbReference type="AlphaFoldDB" id="A0A833VX57"/>
<evidence type="ECO:0000256" key="1">
    <source>
        <dbReference type="SAM" id="MobiDB-lite"/>
    </source>
</evidence>
<reference evidence="2" key="1">
    <citation type="submission" date="2020-04" db="EMBL/GenBank/DDBJ databases">
        <title>Hybrid Assembly of Korean Phytophthora infestans isolates.</title>
        <authorList>
            <person name="Prokchorchik M."/>
            <person name="Lee Y."/>
            <person name="Seo J."/>
            <person name="Cho J.-H."/>
            <person name="Park Y.-E."/>
            <person name="Jang D.-C."/>
            <person name="Im J.-S."/>
            <person name="Choi J.-G."/>
            <person name="Park H.-J."/>
            <person name="Lee G.-B."/>
            <person name="Lee Y.-G."/>
            <person name="Hong S.-Y."/>
            <person name="Cho K."/>
            <person name="Sohn K.H."/>
        </authorList>
    </citation>
    <scope>NUCLEOTIDE SEQUENCE</scope>
    <source>
        <strain evidence="2">KR_1_A1</strain>
    </source>
</reference>
<proteinExistence type="predicted"/>
<evidence type="ECO:0000313" key="3">
    <source>
        <dbReference type="Proteomes" id="UP000602510"/>
    </source>
</evidence>
<sequence length="936" mass="104592">MESRVRAAAPTSTAFYGRLIPQTTDEEEVAAALAALKGPSDGVLPPTTRNRAVSSARTLRNAVLQESRFYRVLYESKLYAIDFGGLGTTSTSENAAENSDKASDLDEMRLRAPSLAESDYKVVRIQELTKLGSGRTSSARSRQQMMQQDRNAYSVMKMPEEVVASSGRLQCLVGSSNAPTWFIRLAHVENAFMMLSTKETSKTAETGVATEKQFLEPLPEDEQAIVNKGRFYYRVMVPIELRKAPDLLAPVISRHVFKNAEEIIECHETYRCPQSGVTFVKLAYEDGWLFETLNSGIKVLERLATEPDIQYGHFFFVVKIPVGIRVAPHIMAQRSGKGFKLHSIVEASQRFTPPGSKITYVRVCKDKNSRCGCSRSHAGSASSPKSMAREIGGESPSKDKAFATLAAPSSCHGGWIFETTMDGQVVLEPMAEPKVRQVERLFYRVLDDVDVLPTPAGGKRSAVSSPSSAPCSPPSRRKRLKGTLIECSERLVPTVPPALTDAGEPDLPDIGFVKLRHDVGWICERQLHSPYKLLLEQVQGYAVTRDMPKFYRVLVPVYLRSAPDFECPRLPGVAPMTAGTVFESSLQYTPPGSRITYIKVASTSHPTANSACNGWLFDQTPSGDQVLEAVDEDPEKKNGKFFFRVICEKKEVLLSPEKTSEIVRYLFASTIFSAEMEYTLPRTQETYVRLTKEKGWVALDPPRPRTGSFSSRSSSRNVFNLPNLSETEDGPPRTLVRISEELYNLYAMPPSWVSIGHPNRTWFKVPDESCRSILAEETILQMSVFESRNILASSSQGREGVPLSRKGTLSLDDGNTVWNCTLEEIKHPASALLFTFPWKQVWWIFELEGSEERHCVELQHGLRGGFRSILLDGEPLLQNRSVSDMLWDSGSEFTFTWNDHTFKVLITLEGAFFSQYLQFYSYTLVVDEENVVPLDQ</sequence>
<dbReference type="Proteomes" id="UP000602510">
    <property type="component" value="Unassembled WGS sequence"/>
</dbReference>
<feature type="compositionally biased region" description="Basic and acidic residues" evidence="1">
    <location>
        <begin position="387"/>
        <end position="396"/>
    </location>
</feature>
<feature type="region of interest" description="Disordered" evidence="1">
    <location>
        <begin position="374"/>
        <end position="396"/>
    </location>
</feature>